<dbReference type="Proteomes" id="UP000000437">
    <property type="component" value="Chromosome 6"/>
</dbReference>
<protein>
    <submittedName>
        <fullName evidence="11 13">Interleukin-23 receptor</fullName>
    </submittedName>
</protein>
<dbReference type="SMART" id="SM00060">
    <property type="entry name" value="FN3"/>
    <property type="match status" value="3"/>
</dbReference>
<dbReference type="AGR" id="ZFIN:ZDB-GENE-080107-5"/>
<evidence type="ECO:0000313" key="13">
    <source>
        <dbReference type="RefSeq" id="NP_001106978.1"/>
    </source>
</evidence>
<dbReference type="Gene3D" id="2.60.40.10">
    <property type="entry name" value="Immunoglobulins"/>
    <property type="match status" value="3"/>
</dbReference>
<organism evidence="11">
    <name type="scientific">Danio rerio</name>
    <name type="common">Zebrafish</name>
    <name type="synonym">Brachydanio rerio</name>
    <dbReference type="NCBI Taxonomy" id="7955"/>
    <lineage>
        <taxon>Eukaryota</taxon>
        <taxon>Metazoa</taxon>
        <taxon>Chordata</taxon>
        <taxon>Craniata</taxon>
        <taxon>Vertebrata</taxon>
        <taxon>Euteleostomi</taxon>
        <taxon>Actinopterygii</taxon>
        <taxon>Neopterygii</taxon>
        <taxon>Teleostei</taxon>
        <taxon>Ostariophysi</taxon>
        <taxon>Cypriniformes</taxon>
        <taxon>Danionidae</taxon>
        <taxon>Danioninae</taxon>
        <taxon>Danio</taxon>
    </lineage>
</organism>
<keyword evidence="7" id="KW-0472">Membrane</keyword>
<evidence type="ECO:0000259" key="10">
    <source>
        <dbReference type="PROSITE" id="PS50853"/>
    </source>
</evidence>
<evidence type="ECO:0000256" key="3">
    <source>
        <dbReference type="ARBA" id="ARBA00022692"/>
    </source>
</evidence>
<reference evidence="11 13" key="1">
    <citation type="journal article" date="2007" name="BMC Evol. Biol.">
        <title>Evolution of Class I cytokine receptors.</title>
        <authorList>
            <person name="Liongue C."/>
            <person name="Ward A.C."/>
        </authorList>
    </citation>
    <scope>NUCLEOTIDE SEQUENCE</scope>
</reference>
<evidence type="ECO:0000313" key="11">
    <source>
        <dbReference type="EMBL" id="CAJ44287.1"/>
    </source>
</evidence>
<gene>
    <name evidence="13 14" type="primary">il23r</name>
    <name evidence="11 13" type="synonym">il-23r</name>
</gene>
<evidence type="ECO:0000256" key="4">
    <source>
        <dbReference type="ARBA" id="ARBA00022729"/>
    </source>
</evidence>
<reference evidence="13" key="7">
    <citation type="submission" date="2025-04" db="UniProtKB">
        <authorList>
            <consortium name="RefSeq"/>
        </authorList>
    </citation>
    <scope>IDENTIFICATION</scope>
</reference>
<keyword evidence="12" id="KW-1185">Reference proteome</keyword>
<dbReference type="PANTHER" id="PTHR48423">
    <property type="entry name" value="INTERLEUKIN-27 RECEPTOR SUBUNIT ALPHA"/>
    <property type="match status" value="1"/>
</dbReference>
<reference evidence="12" key="2">
    <citation type="journal article" date="2013" name="Nature">
        <title>The zebrafish reference genome sequence and its relationship to the human genome.</title>
        <authorList>
            <consortium name="Genome Reference Consortium Zebrafish"/>
            <person name="Howe K."/>
            <person name="Clark M.D."/>
            <person name="Torroja C.F."/>
            <person name="Torrance J."/>
            <person name="Berthelot C."/>
            <person name="Muffato M."/>
            <person name="Collins J.E."/>
            <person name="Humphray S."/>
            <person name="McLaren K."/>
            <person name="Matthews L."/>
            <person name="McLaren S."/>
            <person name="Sealy I."/>
            <person name="Caccamo M."/>
            <person name="Churcher C."/>
            <person name="Scott C."/>
            <person name="Barrett J.C."/>
            <person name="Koch R."/>
            <person name="Rauch G.J."/>
            <person name="White S."/>
            <person name="Chow W."/>
            <person name="Kilian B."/>
            <person name="Quintais L.T."/>
            <person name="Guerra-Assuncao J.A."/>
            <person name="Zhou Y."/>
            <person name="Gu Y."/>
            <person name="Yen J."/>
            <person name="Vogel J.H."/>
            <person name="Eyre T."/>
            <person name="Redmond S."/>
            <person name="Banerjee R."/>
            <person name="Chi J."/>
            <person name="Fu B."/>
            <person name="Langley E."/>
            <person name="Maguire S.F."/>
            <person name="Laird G.K."/>
            <person name="Lloyd D."/>
            <person name="Kenyon E."/>
            <person name="Donaldson S."/>
            <person name="Sehra H."/>
            <person name="Almeida-King J."/>
            <person name="Loveland J."/>
            <person name="Trevanion S."/>
            <person name="Jones M."/>
            <person name="Quail M."/>
            <person name="Willey D."/>
            <person name="Hunt A."/>
            <person name="Burton J."/>
            <person name="Sims S."/>
            <person name="McLay K."/>
            <person name="Plumb B."/>
            <person name="Davis J."/>
            <person name="Clee C."/>
            <person name="Oliver K."/>
            <person name="Clark R."/>
            <person name="Riddle C."/>
            <person name="Elliot D."/>
            <person name="Eliott D."/>
            <person name="Threadgold G."/>
            <person name="Harden G."/>
            <person name="Ware D."/>
            <person name="Begum S."/>
            <person name="Mortimore B."/>
            <person name="Mortimer B."/>
            <person name="Kerry G."/>
            <person name="Heath P."/>
            <person name="Phillimore B."/>
            <person name="Tracey A."/>
            <person name="Corby N."/>
            <person name="Dunn M."/>
            <person name="Johnson C."/>
            <person name="Wood J."/>
            <person name="Clark S."/>
            <person name="Pelan S."/>
            <person name="Griffiths G."/>
            <person name="Smith M."/>
            <person name="Glithero R."/>
            <person name="Howden P."/>
            <person name="Barker N."/>
            <person name="Lloyd C."/>
            <person name="Stevens C."/>
            <person name="Harley J."/>
            <person name="Holt K."/>
            <person name="Panagiotidis G."/>
            <person name="Lovell J."/>
            <person name="Beasley H."/>
            <person name="Henderson C."/>
            <person name="Gordon D."/>
            <person name="Auger K."/>
            <person name="Wright D."/>
            <person name="Collins J."/>
            <person name="Raisen C."/>
            <person name="Dyer L."/>
            <person name="Leung K."/>
            <person name="Robertson L."/>
            <person name="Ambridge K."/>
            <person name="Leongamornlert D."/>
            <person name="McGuire S."/>
            <person name="Gilderthorp R."/>
            <person name="Griffiths C."/>
            <person name="Manthravadi D."/>
            <person name="Nichol S."/>
            <person name="Barker G."/>
            <person name="Whitehead S."/>
            <person name="Kay M."/>
            <person name="Brown J."/>
            <person name="Murnane C."/>
            <person name="Gray E."/>
            <person name="Humphries M."/>
            <person name="Sycamore N."/>
            <person name="Barker D."/>
            <person name="Saunders D."/>
            <person name="Wallis J."/>
            <person name="Babbage A."/>
            <person name="Hammond S."/>
            <person name="Mashreghi-Mohammadi M."/>
            <person name="Barr L."/>
            <person name="Martin S."/>
            <person name="Wray P."/>
            <person name="Ellington A."/>
            <person name="Matthews N."/>
            <person name="Ellwood M."/>
            <person name="Woodmansey R."/>
            <person name="Clark G."/>
            <person name="Cooper J."/>
            <person name="Cooper J."/>
            <person name="Tromans A."/>
            <person name="Grafham D."/>
            <person name="Skuce C."/>
            <person name="Pandian R."/>
            <person name="Andrews R."/>
            <person name="Harrison E."/>
            <person name="Kimberley A."/>
            <person name="Garnett J."/>
            <person name="Fosker N."/>
            <person name="Hall R."/>
            <person name="Garner P."/>
            <person name="Kelly D."/>
            <person name="Bird C."/>
            <person name="Palmer S."/>
            <person name="Gehring I."/>
            <person name="Berger A."/>
            <person name="Dooley C.M."/>
            <person name="Ersan-Urun Z."/>
            <person name="Eser C."/>
            <person name="Geiger H."/>
            <person name="Geisler M."/>
            <person name="Karotki L."/>
            <person name="Kirn A."/>
            <person name="Konantz J."/>
            <person name="Konantz M."/>
            <person name="Oberlander M."/>
            <person name="Rudolph-Geiger S."/>
            <person name="Teucke M."/>
            <person name="Lanz C."/>
            <person name="Raddatz G."/>
            <person name="Osoegawa K."/>
            <person name="Zhu B."/>
            <person name="Rapp A."/>
            <person name="Widaa S."/>
            <person name="Langford C."/>
            <person name="Yang F."/>
            <person name="Schuster S.C."/>
            <person name="Carter N.P."/>
            <person name="Harrow J."/>
            <person name="Ning Z."/>
            <person name="Herrero J."/>
            <person name="Searle S.M."/>
            <person name="Enright A."/>
            <person name="Geisler R."/>
            <person name="Plasterk R.H."/>
            <person name="Lee C."/>
            <person name="Westerfield M."/>
            <person name="de Jong P.J."/>
            <person name="Zon L.I."/>
            <person name="Postlethwait J.H."/>
            <person name="Nusslein-Volhard C."/>
            <person name="Hubbard T.J."/>
            <person name="Roest Crollius H."/>
            <person name="Rogers J."/>
            <person name="Stemple D.L."/>
        </authorList>
    </citation>
    <scope>NUCLEOTIDE SEQUENCE [LARGE SCALE GENOMIC DNA]</scope>
</reference>
<dbReference type="GO" id="GO:0005886">
    <property type="term" value="C:plasma membrane"/>
    <property type="evidence" value="ECO:0007669"/>
    <property type="project" value="UniProtKB-ARBA"/>
</dbReference>
<evidence type="ECO:0000256" key="2">
    <source>
        <dbReference type="ARBA" id="ARBA00008921"/>
    </source>
</evidence>
<dbReference type="PANTHER" id="PTHR48423:SF2">
    <property type="entry name" value="INTERLEUKIN-12 RECEPTOR SUBUNIT BETA-2"/>
    <property type="match status" value="1"/>
</dbReference>
<proteinExistence type="evidence at transcript level"/>
<dbReference type="GeneID" id="100134972"/>
<reference evidence="13" key="5">
    <citation type="journal article" date="2021" name="Cancers">
        <title>MicroRNA-21 Plays Multiple Oncometabolic Roles in Colitis-Associated Carcinoma and Colorectal Cancer via the PI3K/AKT, STAT3, and PDCD4/TNF-alpha Signaling Pathways in Zebrafish.</title>
        <authorList>
            <person name="Lai C.Y."/>
            <person name="Yeh K.Y."/>
            <person name="Liu B.F."/>
            <person name="Chang T.M."/>
            <person name="Chang C.H."/>
            <person name="Liao Y.F."/>
            <person name="Liu Y.W."/>
            <person name="Her G.M."/>
        </authorList>
    </citation>
    <scope>NUCLEOTIDE SEQUENCE</scope>
</reference>
<comment type="similarity">
    <text evidence="2">Belongs to the type I cytokine receptor family. Type 2 subfamily.</text>
</comment>
<dbReference type="InterPro" id="IPR036116">
    <property type="entry name" value="FN3_sf"/>
</dbReference>
<evidence type="ECO:0000256" key="1">
    <source>
        <dbReference type="ARBA" id="ARBA00004479"/>
    </source>
</evidence>
<dbReference type="CTD" id="149233"/>
<name>A8WH98_DANRE</name>
<feature type="domain" description="Fibronectin type-III" evidence="10">
    <location>
        <begin position="268"/>
        <end position="363"/>
    </location>
</feature>
<dbReference type="SUPFAM" id="SSF49265">
    <property type="entry name" value="Fibronectin type III"/>
    <property type="match status" value="2"/>
</dbReference>
<dbReference type="ZFIN" id="ZDB-GENE-080107-5">
    <property type="gene designation" value="il23r"/>
</dbReference>
<evidence type="ECO:0000256" key="9">
    <source>
        <dbReference type="ARBA" id="ARBA00023180"/>
    </source>
</evidence>
<reference evidence="13" key="3">
    <citation type="journal article" date="2013" name="PLoS ONE">
        <title>Transcriptome profiling reveals Th17-like immune responses induced in zebrafish bath-vaccinated with a live attenuated Vibrio anguillarum.</title>
        <authorList>
            <person name="Zhang H."/>
            <person name="Fei C."/>
            <person name="Wu H."/>
            <person name="Yang M."/>
            <person name="Liu Q."/>
            <person name="Wang Q."/>
            <person name="Zhang Y."/>
        </authorList>
    </citation>
    <scope>NUCLEOTIDE SEQUENCE</scope>
</reference>
<dbReference type="KEGG" id="dre:100134972"/>
<reference evidence="13" key="6">
    <citation type="journal article" date="2022" name="Mucosal Immunol.">
        <title>Interleukin-10 regulates goblet cell numbers through Notch signaling in the developing zebrafish intestine.</title>
        <authorList>
            <person name="Morales R.A."/>
            <person name="Rabahi S."/>
            <person name="Diaz O.E."/>
            <person name="Salloum Y."/>
            <person name="Kern B.C."/>
            <person name="Westling M."/>
            <person name="Luo X."/>
            <person name="Parigi S.M."/>
            <person name="Monasterio G."/>
            <person name="Das S."/>
            <person name="Hernandez P.P."/>
            <person name="Villablanca E.J."/>
        </authorList>
    </citation>
    <scope>NUCLEOTIDE SEQUENCE</scope>
</reference>
<evidence type="ECO:0000256" key="8">
    <source>
        <dbReference type="ARBA" id="ARBA00023170"/>
    </source>
</evidence>
<dbReference type="OrthoDB" id="9897281at2759"/>
<dbReference type="RefSeq" id="NP_001106978.1">
    <property type="nucleotide sequence ID" value="NM_001113506.1"/>
</dbReference>
<keyword evidence="3" id="KW-0812">Transmembrane</keyword>
<keyword evidence="5" id="KW-0677">Repeat</keyword>
<accession>A8WH98</accession>
<evidence type="ECO:0000313" key="14">
    <source>
        <dbReference type="ZFIN" id="ZDB-GENE-080107-5"/>
    </source>
</evidence>
<dbReference type="PROSITE" id="PS50853">
    <property type="entry name" value="FN3"/>
    <property type="match status" value="1"/>
</dbReference>
<evidence type="ECO:0000256" key="7">
    <source>
        <dbReference type="ARBA" id="ARBA00023136"/>
    </source>
</evidence>
<keyword evidence="6" id="KW-1133">Transmembrane helix</keyword>
<keyword evidence="4" id="KW-0732">Signal</keyword>
<dbReference type="AlphaFoldDB" id="A8WH98"/>
<keyword evidence="8 11" id="KW-0675">Receptor</keyword>
<keyword evidence="9" id="KW-0325">Glycoprotein</keyword>
<evidence type="ECO:0000313" key="12">
    <source>
        <dbReference type="Proteomes" id="UP000000437"/>
    </source>
</evidence>
<dbReference type="EMBL" id="BN000859">
    <property type="protein sequence ID" value="CAJ44287.1"/>
    <property type="molecule type" value="mRNA"/>
</dbReference>
<sequence>MGTNLTVSCQTYTERCGRRFAIDFNGHTVFEAVNCSVITTHLVINQPSSWLRCKVKEGDTWHLVCGRDLKAGLIPSTPDIMQILLENGSRFPTIYWNGSDNHFKPSLRYRRAHGNHAWVLGNIAVVRIGCVFLQEPLEPLISYQFELRVCVSSANCSMWSKPFNITSPGIAPSEKVDVWAVINRSSAREPQNVTVLWKSYRPEYYNGELLYYKLSYKQEGKIQEVICSPELTQQTLQLNVADVNISVVMSYGSSPPAQVNFKRTGKAAPVITNVIPAASGILTLSWNVSHYTEEEQKGILGFVVQWQFNPQHLEWKRFGKDCTFTSLQGMQAGVLYNFSLYAEEANGISHPALVQVYAKQEQPLAGPDVSVTNVGEGQILIQWDELSQEKQRGFITNYTIYFQRHRDKPLETRFTENGQKKKEYPVSSSSVATDAVLMPEVRGEWPDWFQLINSNSNNHYNQETVPYKFPRRLIWELRGPQECFDILVSAWNSAGEGPKGKPTTCCCPSKESNGQPGTDKATVPLLIWDRYSGMNHQLIQCMFYAVDALPAATDHWETSIHTHSRTYTTDNLAYPIPLYRMSLDCGGNRSTQRKPTMMKMCMSIGVSWIFENLPKFDNSNAIKLLKDDSYGPWQPLPGDNDPPLTPIEELSVSWERKDSYPTVLHVTETPPTDPLLIDSPYKPQLLTASQRNEDITETTEEELKEEDQFPFLMSPHHDFTWDLPSIPVVHGRLNSFIAMDGALGSLGNLEDLLVPRQATSDKDGGVNENDMIMGTGDLGHSSFVGQTVLRNDRESCLFNSSPYSPQGLCHNFSVAEEG</sequence>
<dbReference type="InterPro" id="IPR003961">
    <property type="entry name" value="FN3_dom"/>
</dbReference>
<reference evidence="13" key="4">
    <citation type="journal article" date="2013" name="Zebrafish">
        <title>Chemically induced intestinal damage models in zebrafish larvae.</title>
        <authorList>
            <person name="Oehlers S.H."/>
            <person name="Flores M.V."/>
            <person name="Hall C.J."/>
            <person name="Okuda K.S."/>
            <person name="Sison J.O."/>
            <person name="Crosier K.E."/>
            <person name="Crosier P.S."/>
        </authorList>
    </citation>
    <scope>NUCLEOTIDE SEQUENCE</scope>
</reference>
<dbReference type="InterPro" id="IPR052672">
    <property type="entry name" value="Type1_Cytokine_Rcpt_Type2"/>
</dbReference>
<comment type="subcellular location">
    <subcellularLocation>
        <location evidence="1">Membrane</location>
        <topology evidence="1">Single-pass type I membrane protein</topology>
    </subcellularLocation>
</comment>
<dbReference type="InterPro" id="IPR013783">
    <property type="entry name" value="Ig-like_fold"/>
</dbReference>
<evidence type="ECO:0000256" key="6">
    <source>
        <dbReference type="ARBA" id="ARBA00022989"/>
    </source>
</evidence>
<dbReference type="CDD" id="cd00063">
    <property type="entry name" value="FN3"/>
    <property type="match status" value="1"/>
</dbReference>
<evidence type="ECO:0000256" key="5">
    <source>
        <dbReference type="ARBA" id="ARBA00022737"/>
    </source>
</evidence>